<proteinExistence type="predicted"/>
<reference evidence="2 3" key="1">
    <citation type="submission" date="2020-08" db="EMBL/GenBank/DDBJ databases">
        <title>Genomic Encyclopedia of Type Strains, Phase III (KMG-III): the genomes of soil and plant-associated and newly described type strains.</title>
        <authorList>
            <person name="Whitman W."/>
        </authorList>
    </citation>
    <scope>NUCLEOTIDE SEQUENCE [LARGE SCALE GENOMIC DNA]</scope>
    <source>
        <strain evidence="2 3">CECT 8075</strain>
    </source>
</reference>
<evidence type="ECO:0008006" key="4">
    <source>
        <dbReference type="Google" id="ProtNLM"/>
    </source>
</evidence>
<feature type="transmembrane region" description="Helical" evidence="1">
    <location>
        <begin position="85"/>
        <end position="104"/>
    </location>
</feature>
<evidence type="ECO:0000256" key="1">
    <source>
        <dbReference type="SAM" id="Phobius"/>
    </source>
</evidence>
<feature type="transmembrane region" description="Helical" evidence="1">
    <location>
        <begin position="111"/>
        <end position="130"/>
    </location>
</feature>
<dbReference type="AlphaFoldDB" id="A0A7W5H9N1"/>
<keyword evidence="1" id="KW-0812">Transmembrane</keyword>
<dbReference type="RefSeq" id="WP_184310017.1">
    <property type="nucleotide sequence ID" value="NZ_JACHXU010000044.1"/>
</dbReference>
<feature type="transmembrane region" description="Helical" evidence="1">
    <location>
        <begin position="136"/>
        <end position="157"/>
    </location>
</feature>
<feature type="transmembrane region" description="Helical" evidence="1">
    <location>
        <begin position="7"/>
        <end position="25"/>
    </location>
</feature>
<evidence type="ECO:0000313" key="3">
    <source>
        <dbReference type="Proteomes" id="UP000536179"/>
    </source>
</evidence>
<keyword evidence="1" id="KW-0472">Membrane</keyword>
<dbReference type="EMBL" id="JACHXU010000044">
    <property type="protein sequence ID" value="MBB3210594.1"/>
    <property type="molecule type" value="Genomic_DNA"/>
</dbReference>
<keyword evidence="3" id="KW-1185">Reference proteome</keyword>
<protein>
    <recommendedName>
        <fullName evidence="4">Transmembrane protein</fullName>
    </recommendedName>
</protein>
<organism evidence="2 3">
    <name type="scientific">Aporhodopirellula rubra</name>
    <dbReference type="NCBI Taxonomy" id="980271"/>
    <lineage>
        <taxon>Bacteria</taxon>
        <taxon>Pseudomonadati</taxon>
        <taxon>Planctomycetota</taxon>
        <taxon>Planctomycetia</taxon>
        <taxon>Pirellulales</taxon>
        <taxon>Pirellulaceae</taxon>
        <taxon>Aporhodopirellula</taxon>
    </lineage>
</organism>
<keyword evidence="1" id="KW-1133">Transmembrane helix</keyword>
<sequence length="160" mass="17617">MNLSKRFRLVVAALLVVLWAGWAYWSNIPHYYDVQAMEQELAELLPAGAEPKLAPAVGGFPVDYIRYDFSQDDRLTIQESSTDKLGLNVLLCALATMAVGVLALRATASRSSFTIAFCLFLPTCLAYALFGRDQIVVAYVYFLPLAVFAGAFLVGLVRNK</sequence>
<comment type="caution">
    <text evidence="2">The sequence shown here is derived from an EMBL/GenBank/DDBJ whole genome shotgun (WGS) entry which is preliminary data.</text>
</comment>
<dbReference type="Proteomes" id="UP000536179">
    <property type="component" value="Unassembled WGS sequence"/>
</dbReference>
<name>A0A7W5H9N1_9BACT</name>
<gene>
    <name evidence="2" type="ORF">FHS27_006442</name>
</gene>
<accession>A0A7W5H9N1</accession>
<evidence type="ECO:0000313" key="2">
    <source>
        <dbReference type="EMBL" id="MBB3210594.1"/>
    </source>
</evidence>